<dbReference type="SUPFAM" id="SSF49785">
    <property type="entry name" value="Galactose-binding domain-like"/>
    <property type="match status" value="2"/>
</dbReference>
<feature type="signal peptide" evidence="4">
    <location>
        <begin position="1"/>
        <end position="27"/>
    </location>
</feature>
<evidence type="ECO:0000256" key="1">
    <source>
        <dbReference type="ARBA" id="ARBA00023295"/>
    </source>
</evidence>
<sequence>MRKARITGGLAAAALVLTALAGTPASAAPTRYEAENSPAVCDGTIDSNWTGFSGTGFCNTANAVGGSVTWTVTAPNAGTATLGIRYANGTTTDRPADVIVNGGTASAAVSFAGTGAWTTWVTKTVTVPVNAGSNTIKLAATTANGDANIDFLDFEVAPPQNYTDYQAESCTLTQGVVESNHTGYTGTGFVNGDNAVGSGIACTVTSAVAGTYSVEIRFSNGTTTVRPMDVFANNTLVTNIVFQGTTNWDTWATQTVNVALNAGSNTIRLTSTTVNGGPNLDRLRVAAPLDTQSPTTPGQPVCDPIVQDSITLDWPASTDDVAVVAYDIYHDGTLLASPASSPYTLTDLNFNFTYRLSIFARDAAGNVSATSPLATKPDGSGCVTGASSDVSPPSAPTNLASSNVTQTSVNLTWAASTDNIGVRQYIVQNAANANLFALSGNPPATSATVTGLTCGTSYTLHVVAKDKAGNTSAASNAVGPFTTSACSRGTPQSPTTIAGSWDIPWDICWNPQGTYALVTQRDTFQVYKLTPSGTKTLIGTVPNSVTTDGEGGLMGCAASPTWNGTTDTDWFFMHTSNDGGTTQNRVVKMTFNGSTLTNRTVILGGIRSSRYHNGGRIRFGPDGYLYVTTGDSQQQDLAQDVNSLNGKVLRITKTGAAAPGNPFGTRIYSYGHRNPQGLAWDSQGNLWEAEFGNATWDEVNLIQSGKNYGWPTCEGSCSTSGMTNPKWQKGVSSCSCSGMAIVNDTIYLGALRGQRMWRLEITGTGITNESSYWVSTYGRIRSITKVPSDNAIWFGTSNEDNNGDGTPDVIRQSLIR</sequence>
<evidence type="ECO:0000313" key="7">
    <source>
        <dbReference type="EMBL" id="MFC4134934.1"/>
    </source>
</evidence>
<evidence type="ECO:0000313" key="8">
    <source>
        <dbReference type="Proteomes" id="UP001595816"/>
    </source>
</evidence>
<dbReference type="PROSITE" id="PS50853">
    <property type="entry name" value="FN3"/>
    <property type="match status" value="1"/>
</dbReference>
<gene>
    <name evidence="7" type="ORF">ACFOZ4_30355</name>
</gene>
<dbReference type="SUPFAM" id="SSF50952">
    <property type="entry name" value="Soluble quinoprotein glucose dehydrogenase"/>
    <property type="match status" value="1"/>
</dbReference>
<dbReference type="Proteomes" id="UP001595816">
    <property type="component" value="Unassembled WGS sequence"/>
</dbReference>
<dbReference type="Pfam" id="PF03422">
    <property type="entry name" value="CBM_6"/>
    <property type="match status" value="1"/>
</dbReference>
<keyword evidence="1" id="KW-0378">Hydrolase</keyword>
<feature type="compositionally biased region" description="Polar residues" evidence="3">
    <location>
        <begin position="385"/>
        <end position="401"/>
    </location>
</feature>
<feature type="domain" description="CBM6" evidence="6">
    <location>
        <begin position="30"/>
        <end position="155"/>
    </location>
</feature>
<dbReference type="CDD" id="cd00063">
    <property type="entry name" value="FN3"/>
    <property type="match status" value="1"/>
</dbReference>
<dbReference type="Gene3D" id="2.120.10.30">
    <property type="entry name" value="TolB, C-terminal domain"/>
    <property type="match status" value="1"/>
</dbReference>
<dbReference type="PANTHER" id="PTHR19328:SF13">
    <property type="entry name" value="HIPL1 PROTEIN"/>
    <property type="match status" value="1"/>
</dbReference>
<evidence type="ECO:0000259" key="5">
    <source>
        <dbReference type="PROSITE" id="PS50853"/>
    </source>
</evidence>
<dbReference type="Pfam" id="PF07995">
    <property type="entry name" value="GSDH"/>
    <property type="match status" value="1"/>
</dbReference>
<dbReference type="InterPro" id="IPR013783">
    <property type="entry name" value="Ig-like_fold"/>
</dbReference>
<name>A0ABV8LX90_9ACTN</name>
<reference evidence="8" key="1">
    <citation type="journal article" date="2019" name="Int. J. Syst. Evol. Microbiol.">
        <title>The Global Catalogue of Microorganisms (GCM) 10K type strain sequencing project: providing services to taxonomists for standard genome sequencing and annotation.</title>
        <authorList>
            <consortium name="The Broad Institute Genomics Platform"/>
            <consortium name="The Broad Institute Genome Sequencing Center for Infectious Disease"/>
            <person name="Wu L."/>
            <person name="Ma J."/>
        </authorList>
    </citation>
    <scope>NUCLEOTIDE SEQUENCE [LARGE SCALE GENOMIC DNA]</scope>
    <source>
        <strain evidence="8">CGMCC 4.7289</strain>
    </source>
</reference>
<feature type="chain" id="PRO_5047145866" evidence="4">
    <location>
        <begin position="28"/>
        <end position="816"/>
    </location>
</feature>
<feature type="region of interest" description="Disordered" evidence="3">
    <location>
        <begin position="378"/>
        <end position="401"/>
    </location>
</feature>
<protein>
    <submittedName>
        <fullName evidence="7">PQQ-dependent sugar dehydrogenase</fullName>
    </submittedName>
</protein>
<keyword evidence="8" id="KW-1185">Reference proteome</keyword>
<feature type="region of interest" description="Disordered" evidence="3">
    <location>
        <begin position="797"/>
        <end position="816"/>
    </location>
</feature>
<feature type="domain" description="Fibronectin type-III" evidence="5">
    <location>
        <begin position="395"/>
        <end position="486"/>
    </location>
</feature>
<dbReference type="PANTHER" id="PTHR19328">
    <property type="entry name" value="HEDGEHOG-INTERACTING PROTEIN"/>
    <property type="match status" value="1"/>
</dbReference>
<dbReference type="Pfam" id="PF00041">
    <property type="entry name" value="fn3"/>
    <property type="match status" value="1"/>
</dbReference>
<dbReference type="InterPro" id="IPR005084">
    <property type="entry name" value="CBM6"/>
</dbReference>
<dbReference type="InterPro" id="IPR011042">
    <property type="entry name" value="6-blade_b-propeller_TolB-like"/>
</dbReference>
<dbReference type="RefSeq" id="WP_253762425.1">
    <property type="nucleotide sequence ID" value="NZ_JAMZDZ010000001.1"/>
</dbReference>
<accession>A0ABV8LX90</accession>
<dbReference type="Gene3D" id="2.60.40.10">
    <property type="entry name" value="Immunoglobulins"/>
    <property type="match status" value="2"/>
</dbReference>
<dbReference type="PROSITE" id="PS51175">
    <property type="entry name" value="CBM6"/>
    <property type="match status" value="2"/>
</dbReference>
<dbReference type="EMBL" id="JBHSAY010000019">
    <property type="protein sequence ID" value="MFC4134934.1"/>
    <property type="molecule type" value="Genomic_DNA"/>
</dbReference>
<keyword evidence="2" id="KW-0119">Carbohydrate metabolism</keyword>
<evidence type="ECO:0000259" key="6">
    <source>
        <dbReference type="PROSITE" id="PS51175"/>
    </source>
</evidence>
<dbReference type="CDD" id="cd04082">
    <property type="entry name" value="CBM35_pectate_lyase-like"/>
    <property type="match status" value="2"/>
</dbReference>
<comment type="caution">
    <text evidence="7">The sequence shown here is derived from an EMBL/GenBank/DDBJ whole genome shotgun (WGS) entry which is preliminary data.</text>
</comment>
<dbReference type="InterPro" id="IPR008979">
    <property type="entry name" value="Galactose-bd-like_sf"/>
</dbReference>
<dbReference type="SUPFAM" id="SSF49265">
    <property type="entry name" value="Fibronectin type III"/>
    <property type="match status" value="2"/>
</dbReference>
<evidence type="ECO:0000256" key="3">
    <source>
        <dbReference type="SAM" id="MobiDB-lite"/>
    </source>
</evidence>
<keyword evidence="2" id="KW-0624">Polysaccharide degradation</keyword>
<dbReference type="InterPro" id="IPR003961">
    <property type="entry name" value="FN3_dom"/>
</dbReference>
<keyword evidence="1" id="KW-0326">Glycosidase</keyword>
<dbReference type="InterPro" id="IPR012938">
    <property type="entry name" value="Glc/Sorbosone_DH"/>
</dbReference>
<evidence type="ECO:0000256" key="4">
    <source>
        <dbReference type="SAM" id="SignalP"/>
    </source>
</evidence>
<feature type="domain" description="CBM6" evidence="6">
    <location>
        <begin position="163"/>
        <end position="286"/>
    </location>
</feature>
<proteinExistence type="predicted"/>
<dbReference type="InterPro" id="IPR036116">
    <property type="entry name" value="FN3_sf"/>
</dbReference>
<dbReference type="InterPro" id="IPR011041">
    <property type="entry name" value="Quinoprot_gluc/sorb_DH_b-prop"/>
</dbReference>
<organism evidence="7 8">
    <name type="scientific">Hamadaea flava</name>
    <dbReference type="NCBI Taxonomy" id="1742688"/>
    <lineage>
        <taxon>Bacteria</taxon>
        <taxon>Bacillati</taxon>
        <taxon>Actinomycetota</taxon>
        <taxon>Actinomycetes</taxon>
        <taxon>Micromonosporales</taxon>
        <taxon>Micromonosporaceae</taxon>
        <taxon>Hamadaea</taxon>
    </lineage>
</organism>
<evidence type="ECO:0000256" key="2">
    <source>
        <dbReference type="ARBA" id="ARBA00023326"/>
    </source>
</evidence>
<dbReference type="Pfam" id="PF16990">
    <property type="entry name" value="CBM_35"/>
    <property type="match status" value="1"/>
</dbReference>
<dbReference type="SMART" id="SM00060">
    <property type="entry name" value="FN3"/>
    <property type="match status" value="2"/>
</dbReference>
<keyword evidence="4" id="KW-0732">Signal</keyword>
<dbReference type="Gene3D" id="2.60.120.260">
    <property type="entry name" value="Galactose-binding domain-like"/>
    <property type="match status" value="2"/>
</dbReference>